<sequence length="290" mass="33071">MDKNLIQRTLSGLVYVAVIFLCATPFGAQLLDSISPGLVQQQYLYYGLISFLLLVGTWECMKIMKFGDGYEKWIVFPLVIFIFYVFSKRYFQHGFYFDFRLSEILAISLTLIAVITLFKFSNELYIDSGKLIFTVIYVALPFSFALGLPKYSSIENTFSLEVIFLFVLIWSSDTFAYLVGKFFGKHKMAPKISPKKTWEGYIGGVVLTLVLSYFVEQYQPQLRGNWMVVGFLIAAFAPLGDLVESQLKRNFGVKDSGNIIPGHGGVLDRLDSFLICVPVVYLYFILEKFI</sequence>
<dbReference type="Proteomes" id="UP001107960">
    <property type="component" value="Unassembled WGS sequence"/>
</dbReference>
<comment type="pathway">
    <text evidence="4">Lipid metabolism.</text>
</comment>
<keyword evidence="9" id="KW-0444">Lipid biosynthesis</keyword>
<evidence type="ECO:0000313" key="23">
    <source>
        <dbReference type="Proteomes" id="UP001107960"/>
    </source>
</evidence>
<evidence type="ECO:0000256" key="15">
    <source>
        <dbReference type="ARBA" id="ARBA00023136"/>
    </source>
</evidence>
<dbReference type="PANTHER" id="PTHR46382:SF1">
    <property type="entry name" value="PHOSPHATIDATE CYTIDYLYLTRANSFERASE"/>
    <property type="match status" value="1"/>
</dbReference>
<evidence type="ECO:0000256" key="13">
    <source>
        <dbReference type="ARBA" id="ARBA00022989"/>
    </source>
</evidence>
<evidence type="ECO:0000256" key="3">
    <source>
        <dbReference type="ARBA" id="ARBA00005119"/>
    </source>
</evidence>
<dbReference type="Pfam" id="PF01148">
    <property type="entry name" value="CTP_transf_1"/>
    <property type="match status" value="1"/>
</dbReference>
<organism evidence="21 23">
    <name type="scientific">Chryseobacterium muglaense</name>
    <dbReference type="NCBI Taxonomy" id="2893752"/>
    <lineage>
        <taxon>Bacteria</taxon>
        <taxon>Pseudomonadati</taxon>
        <taxon>Bacteroidota</taxon>
        <taxon>Flavobacteriia</taxon>
        <taxon>Flavobacteriales</taxon>
        <taxon>Weeksellaceae</taxon>
        <taxon>Chryseobacterium group</taxon>
        <taxon>Chryseobacterium</taxon>
    </lineage>
</organism>
<proteinExistence type="inferred from homology"/>
<comment type="subcellular location">
    <subcellularLocation>
        <location evidence="2">Cell membrane</location>
        <topology evidence="2">Multi-pass membrane protein</topology>
    </subcellularLocation>
</comment>
<dbReference type="RefSeq" id="WP_191180036.1">
    <property type="nucleotide sequence ID" value="NZ_JACXXP010000016.1"/>
</dbReference>
<keyword evidence="22" id="KW-1185">Reference proteome</keyword>
<reference evidence="22" key="2">
    <citation type="submission" date="2023-07" db="EMBL/GenBank/DDBJ databases">
        <title>Description of novel Chryseobacterium sp. strain C-2.</title>
        <authorList>
            <person name="Saticioglu I.B."/>
        </authorList>
    </citation>
    <scope>NUCLEOTIDE SEQUENCE [LARGE SCALE GENOMIC DNA]</scope>
    <source>
        <strain evidence="22">C-2</strain>
    </source>
</reference>
<dbReference type="PANTHER" id="PTHR46382">
    <property type="entry name" value="PHOSPHATIDATE CYTIDYLYLTRANSFERASE"/>
    <property type="match status" value="1"/>
</dbReference>
<dbReference type="EMBL" id="JACXXP010000016">
    <property type="protein sequence ID" value="MBD3905550.1"/>
    <property type="molecule type" value="Genomic_DNA"/>
</dbReference>
<feature type="transmembrane region" description="Helical" evidence="19">
    <location>
        <begin position="73"/>
        <end position="91"/>
    </location>
</feature>
<keyword evidence="17" id="KW-1208">Phospholipid metabolism</keyword>
<keyword evidence="10 18" id="KW-0808">Transferase</keyword>
<evidence type="ECO:0000313" key="21">
    <source>
        <dbReference type="EMBL" id="MCC9034972.1"/>
    </source>
</evidence>
<dbReference type="EC" id="2.7.7.41" evidence="6 18"/>
<evidence type="ECO:0000256" key="1">
    <source>
        <dbReference type="ARBA" id="ARBA00001698"/>
    </source>
</evidence>
<evidence type="ECO:0000313" key="22">
    <source>
        <dbReference type="Proteomes" id="UP000603715"/>
    </source>
</evidence>
<dbReference type="GO" id="GO:0016024">
    <property type="term" value="P:CDP-diacylglycerol biosynthetic process"/>
    <property type="evidence" value="ECO:0007669"/>
    <property type="project" value="TreeGrafter"/>
</dbReference>
<gene>
    <name evidence="20" type="ORF">IEW27_13250</name>
    <name evidence="21" type="ORF">LNP80_12025</name>
</gene>
<dbReference type="EMBL" id="JAJJML010000001">
    <property type="protein sequence ID" value="MCC9034972.1"/>
    <property type="molecule type" value="Genomic_DNA"/>
</dbReference>
<feature type="transmembrane region" description="Helical" evidence="19">
    <location>
        <begin position="12"/>
        <end position="31"/>
    </location>
</feature>
<evidence type="ECO:0000256" key="4">
    <source>
        <dbReference type="ARBA" id="ARBA00005189"/>
    </source>
</evidence>
<dbReference type="GO" id="GO:0005886">
    <property type="term" value="C:plasma membrane"/>
    <property type="evidence" value="ECO:0007669"/>
    <property type="project" value="UniProtKB-SubCell"/>
</dbReference>
<keyword evidence="8" id="KW-1003">Cell membrane</keyword>
<feature type="transmembrane region" description="Helical" evidence="19">
    <location>
        <begin position="132"/>
        <end position="152"/>
    </location>
</feature>
<keyword evidence="16" id="KW-0594">Phospholipid biosynthesis</keyword>
<feature type="transmembrane region" description="Helical" evidence="19">
    <location>
        <begin position="198"/>
        <end position="215"/>
    </location>
</feature>
<evidence type="ECO:0000256" key="8">
    <source>
        <dbReference type="ARBA" id="ARBA00022475"/>
    </source>
</evidence>
<dbReference type="InterPro" id="IPR000374">
    <property type="entry name" value="PC_trans"/>
</dbReference>
<reference evidence="20" key="3">
    <citation type="submission" date="2024-05" db="EMBL/GenBank/DDBJ databases">
        <title>Description of novel Chryseobacterium sp. strain C-2.</title>
        <authorList>
            <person name="Saticioglu I.B."/>
        </authorList>
    </citation>
    <scope>NUCLEOTIDE SEQUENCE</scope>
    <source>
        <strain evidence="20">C-2</strain>
    </source>
</reference>
<evidence type="ECO:0000256" key="19">
    <source>
        <dbReference type="SAM" id="Phobius"/>
    </source>
</evidence>
<evidence type="ECO:0000256" key="7">
    <source>
        <dbReference type="ARBA" id="ARBA00019373"/>
    </source>
</evidence>
<feature type="transmembrane region" description="Helical" evidence="19">
    <location>
        <begin position="158"/>
        <end position="178"/>
    </location>
</feature>
<keyword evidence="11 18" id="KW-0812">Transmembrane</keyword>
<feature type="transmembrane region" description="Helical" evidence="19">
    <location>
        <begin position="43"/>
        <end position="61"/>
    </location>
</feature>
<comment type="caution">
    <text evidence="21">The sequence shown here is derived from an EMBL/GenBank/DDBJ whole genome shotgun (WGS) entry which is preliminary data.</text>
</comment>
<evidence type="ECO:0000256" key="5">
    <source>
        <dbReference type="ARBA" id="ARBA00010185"/>
    </source>
</evidence>
<evidence type="ECO:0000256" key="18">
    <source>
        <dbReference type="RuleBase" id="RU003938"/>
    </source>
</evidence>
<dbReference type="AlphaFoldDB" id="A0A9Q3YTM3"/>
<evidence type="ECO:0000256" key="2">
    <source>
        <dbReference type="ARBA" id="ARBA00004651"/>
    </source>
</evidence>
<evidence type="ECO:0000313" key="20">
    <source>
        <dbReference type="EMBL" id="MBD3905550.1"/>
    </source>
</evidence>
<evidence type="ECO:0000256" key="11">
    <source>
        <dbReference type="ARBA" id="ARBA00022692"/>
    </source>
</evidence>
<evidence type="ECO:0000256" key="16">
    <source>
        <dbReference type="ARBA" id="ARBA00023209"/>
    </source>
</evidence>
<accession>A0A9Q3YTM3</accession>
<keyword evidence="12 18" id="KW-0548">Nucleotidyltransferase</keyword>
<keyword evidence="15 19" id="KW-0472">Membrane</keyword>
<feature type="transmembrane region" description="Helical" evidence="19">
    <location>
        <begin position="227"/>
        <end position="245"/>
    </location>
</feature>
<evidence type="ECO:0000256" key="9">
    <source>
        <dbReference type="ARBA" id="ARBA00022516"/>
    </source>
</evidence>
<reference evidence="21" key="1">
    <citation type="submission" date="2021-11" db="EMBL/GenBank/DDBJ databases">
        <title>Description of novel Chryseobacterium species.</title>
        <authorList>
            <person name="Saticioglu I.B."/>
            <person name="Ay H."/>
            <person name="Altun S."/>
            <person name="Duman M."/>
        </authorList>
    </citation>
    <scope>NUCLEOTIDE SEQUENCE</scope>
    <source>
        <strain evidence="21">C-39</strain>
    </source>
</reference>
<dbReference type="Proteomes" id="UP000603715">
    <property type="component" value="Unassembled WGS sequence"/>
</dbReference>
<comment type="similarity">
    <text evidence="5 18">Belongs to the CDS family.</text>
</comment>
<evidence type="ECO:0000256" key="17">
    <source>
        <dbReference type="ARBA" id="ARBA00023264"/>
    </source>
</evidence>
<evidence type="ECO:0000256" key="6">
    <source>
        <dbReference type="ARBA" id="ARBA00012487"/>
    </source>
</evidence>
<comment type="pathway">
    <text evidence="3 18">Phospholipid metabolism; CDP-diacylglycerol biosynthesis; CDP-diacylglycerol from sn-glycerol 3-phosphate: step 3/3.</text>
</comment>
<evidence type="ECO:0000256" key="10">
    <source>
        <dbReference type="ARBA" id="ARBA00022679"/>
    </source>
</evidence>
<dbReference type="GO" id="GO:0004605">
    <property type="term" value="F:phosphatidate cytidylyltransferase activity"/>
    <property type="evidence" value="ECO:0007669"/>
    <property type="project" value="UniProtKB-EC"/>
</dbReference>
<feature type="transmembrane region" description="Helical" evidence="19">
    <location>
        <begin position="103"/>
        <end position="120"/>
    </location>
</feature>
<protein>
    <recommendedName>
        <fullName evidence="7 18">Phosphatidate cytidylyltransferase</fullName>
        <ecNumber evidence="6 18">2.7.7.41</ecNumber>
    </recommendedName>
</protein>
<keyword evidence="14" id="KW-0443">Lipid metabolism</keyword>
<name>A0A9Q3YTM3_9FLAO</name>
<evidence type="ECO:0000256" key="14">
    <source>
        <dbReference type="ARBA" id="ARBA00023098"/>
    </source>
</evidence>
<dbReference type="PROSITE" id="PS01315">
    <property type="entry name" value="CDS"/>
    <property type="match status" value="1"/>
</dbReference>
<comment type="catalytic activity">
    <reaction evidence="1 18">
        <text>a 1,2-diacyl-sn-glycero-3-phosphate + CTP + H(+) = a CDP-1,2-diacyl-sn-glycerol + diphosphate</text>
        <dbReference type="Rhea" id="RHEA:16229"/>
        <dbReference type="ChEBI" id="CHEBI:15378"/>
        <dbReference type="ChEBI" id="CHEBI:33019"/>
        <dbReference type="ChEBI" id="CHEBI:37563"/>
        <dbReference type="ChEBI" id="CHEBI:58332"/>
        <dbReference type="ChEBI" id="CHEBI:58608"/>
        <dbReference type="EC" id="2.7.7.41"/>
    </reaction>
</comment>
<evidence type="ECO:0000256" key="12">
    <source>
        <dbReference type="ARBA" id="ARBA00022695"/>
    </source>
</evidence>
<keyword evidence="13 19" id="KW-1133">Transmembrane helix</keyword>